<feature type="transmembrane region" description="Helical" evidence="11">
    <location>
        <begin position="177"/>
        <end position="196"/>
    </location>
</feature>
<dbReference type="CDD" id="cd06163">
    <property type="entry name" value="S2P-M50_PDZ_RseP-like"/>
    <property type="match status" value="1"/>
</dbReference>
<dbReference type="SUPFAM" id="SSF50156">
    <property type="entry name" value="PDZ domain-like"/>
    <property type="match status" value="1"/>
</dbReference>
<evidence type="ECO:0000256" key="11">
    <source>
        <dbReference type="RuleBase" id="RU362031"/>
    </source>
</evidence>
<dbReference type="SMART" id="SM00228">
    <property type="entry name" value="PDZ"/>
    <property type="match status" value="1"/>
</dbReference>
<comment type="subcellular location">
    <subcellularLocation>
        <location evidence="2">Membrane</location>
        <topology evidence="2">Multi-pass membrane protein</topology>
    </subcellularLocation>
</comment>
<keyword evidence="6 11" id="KW-0378">Hydrolase</keyword>
<evidence type="ECO:0000259" key="12">
    <source>
        <dbReference type="PROSITE" id="PS50106"/>
    </source>
</evidence>
<dbReference type="InterPro" id="IPR036034">
    <property type="entry name" value="PDZ_sf"/>
</dbReference>
<accession>A0A2A6E1J6</accession>
<evidence type="ECO:0000256" key="5">
    <source>
        <dbReference type="ARBA" id="ARBA00022692"/>
    </source>
</evidence>
<dbReference type="InterPro" id="IPR004387">
    <property type="entry name" value="Pept_M50_Zn"/>
</dbReference>
<keyword evidence="5 11" id="KW-0812">Transmembrane</keyword>
<dbReference type="Pfam" id="PF02163">
    <property type="entry name" value="Peptidase_M50"/>
    <property type="match status" value="1"/>
</dbReference>
<comment type="cofactor">
    <cofactor evidence="1 11">
        <name>Zn(2+)</name>
        <dbReference type="ChEBI" id="CHEBI:29105"/>
    </cofactor>
</comment>
<feature type="domain" description="PDZ" evidence="12">
    <location>
        <begin position="202"/>
        <end position="256"/>
    </location>
</feature>
<evidence type="ECO:0000256" key="8">
    <source>
        <dbReference type="ARBA" id="ARBA00022989"/>
    </source>
</evidence>
<dbReference type="GO" id="GO:0006508">
    <property type="term" value="P:proteolysis"/>
    <property type="evidence" value="ECO:0007669"/>
    <property type="project" value="UniProtKB-KW"/>
</dbReference>
<evidence type="ECO:0000256" key="7">
    <source>
        <dbReference type="ARBA" id="ARBA00022833"/>
    </source>
</evidence>
<gene>
    <name evidence="13" type="ORF">BLM47_06480</name>
</gene>
<feature type="transmembrane region" description="Helical" evidence="11">
    <location>
        <begin position="6"/>
        <end position="28"/>
    </location>
</feature>
<dbReference type="GO" id="GO:0046872">
    <property type="term" value="F:metal ion binding"/>
    <property type="evidence" value="ECO:0007669"/>
    <property type="project" value="UniProtKB-KW"/>
</dbReference>
<evidence type="ECO:0000256" key="10">
    <source>
        <dbReference type="ARBA" id="ARBA00023136"/>
    </source>
</evidence>
<evidence type="ECO:0000256" key="9">
    <source>
        <dbReference type="ARBA" id="ARBA00023049"/>
    </source>
</evidence>
<dbReference type="InterPro" id="IPR008915">
    <property type="entry name" value="Peptidase_M50"/>
</dbReference>
<sequence length="416" mass="46262">MFTPQTVLLVVFMFFTLVTVHEWGHFYFAKRAGILVREFAIGFGPKLFSFRRGETWYTLRLLPIGGFVRMAGEDPEVVFVRPGQTIAADLKDGCISRIYTDRLDERNAELRGEAEEVDLERELIIRLRIGDERRTYRVLPDAHVVVRGRQIQIAPWNRQFGSKTVGQRAMAIAAGPMMNVLLAFVLFMAAVALAGIPERYRVHAVVGGGPAERAGLQAGDVILRIDGREVGYDFETLSELIRNSNRPTVWEVLRDGSVRSLTVPPPGPDGRIGVELAPHGKRRATVGEVVEGGWNSLVGATGRILEGFRLLLSGRFTLDDLTGPVGIVRVSGEQAAKGLPEYTFWFALLSLYLAVFNLLPFPALDGSRLMFLALEAIRGKPVDPSRESLVHFIGFAMLMLLMLAVTYNDILNLVRR</sequence>
<keyword evidence="7 11" id="KW-0862">Zinc</keyword>
<dbReference type="NCBIfam" id="TIGR00054">
    <property type="entry name" value="RIP metalloprotease RseP"/>
    <property type="match status" value="1"/>
</dbReference>
<keyword evidence="11" id="KW-0479">Metal-binding</keyword>
<keyword evidence="9 11" id="KW-0482">Metalloprotease</keyword>
<evidence type="ECO:0000256" key="4">
    <source>
        <dbReference type="ARBA" id="ARBA00022670"/>
    </source>
</evidence>
<evidence type="ECO:0000256" key="1">
    <source>
        <dbReference type="ARBA" id="ARBA00001947"/>
    </source>
</evidence>
<protein>
    <recommendedName>
        <fullName evidence="11">Zinc metalloprotease</fullName>
        <ecNumber evidence="11">3.4.24.-</ecNumber>
    </recommendedName>
</protein>
<feature type="transmembrane region" description="Helical" evidence="11">
    <location>
        <begin position="388"/>
        <end position="407"/>
    </location>
</feature>
<dbReference type="GO" id="GO:0016020">
    <property type="term" value="C:membrane"/>
    <property type="evidence" value="ECO:0007669"/>
    <property type="project" value="UniProtKB-SubCell"/>
</dbReference>
<comment type="similarity">
    <text evidence="3 11">Belongs to the peptidase M50B family.</text>
</comment>
<evidence type="ECO:0000256" key="6">
    <source>
        <dbReference type="ARBA" id="ARBA00022801"/>
    </source>
</evidence>
<dbReference type="Gene3D" id="2.30.42.10">
    <property type="match status" value="1"/>
</dbReference>
<comment type="caution">
    <text evidence="13">The sequence shown here is derived from an EMBL/GenBank/DDBJ whole genome shotgun (WGS) entry which is preliminary data.</text>
</comment>
<dbReference type="AlphaFoldDB" id="A0A2A6E1J6"/>
<organism evidence="13 14">
    <name type="scientific">Candidatus Reconcilbacillus cellulovorans</name>
    <dbReference type="NCBI Taxonomy" id="1906605"/>
    <lineage>
        <taxon>Bacteria</taxon>
        <taxon>Bacillati</taxon>
        <taxon>Bacillota</taxon>
        <taxon>Bacilli</taxon>
        <taxon>Bacillales</taxon>
        <taxon>Paenibacillaceae</taxon>
        <taxon>Candidatus Reconcilbacillus</taxon>
    </lineage>
</organism>
<reference evidence="13 14" key="1">
    <citation type="submission" date="2016-12" db="EMBL/GenBank/DDBJ databases">
        <title>Candidatus Reconcilibacillus cellulovorans genome.</title>
        <authorList>
            <person name="Kolinko S."/>
            <person name="Wu Y.-W."/>
            <person name="Tachea F."/>
            <person name="Denzel E."/>
            <person name="Hiras J."/>
            <person name="Baecker N."/>
            <person name="Chan L.J."/>
            <person name="Eichorst S.A."/>
            <person name="Frey D."/>
            <person name="Adams P.D."/>
            <person name="Pray T."/>
            <person name="Tanjore D."/>
            <person name="Petzold C.J."/>
            <person name="Gladden J.M."/>
            <person name="Simmons B.A."/>
            <person name="Singer S.W."/>
        </authorList>
    </citation>
    <scope>NUCLEOTIDE SEQUENCE [LARGE SCALE GENOMIC DNA]</scope>
    <source>
        <strain evidence="13">JTherm</strain>
    </source>
</reference>
<dbReference type="Pfam" id="PF17820">
    <property type="entry name" value="PDZ_6"/>
    <property type="match status" value="1"/>
</dbReference>
<dbReference type="GO" id="GO:0004222">
    <property type="term" value="F:metalloendopeptidase activity"/>
    <property type="evidence" value="ECO:0007669"/>
    <property type="project" value="InterPro"/>
</dbReference>
<dbReference type="PROSITE" id="PS50106">
    <property type="entry name" value="PDZ"/>
    <property type="match status" value="1"/>
</dbReference>
<keyword evidence="10 11" id="KW-0472">Membrane</keyword>
<evidence type="ECO:0000256" key="3">
    <source>
        <dbReference type="ARBA" id="ARBA00007931"/>
    </source>
</evidence>
<evidence type="ECO:0000313" key="14">
    <source>
        <dbReference type="Proteomes" id="UP000243688"/>
    </source>
</evidence>
<dbReference type="Proteomes" id="UP000243688">
    <property type="component" value="Unassembled WGS sequence"/>
</dbReference>
<evidence type="ECO:0000313" key="13">
    <source>
        <dbReference type="EMBL" id="PDO10617.1"/>
    </source>
</evidence>
<dbReference type="PANTHER" id="PTHR42837">
    <property type="entry name" value="REGULATOR OF SIGMA-E PROTEASE RSEP"/>
    <property type="match status" value="1"/>
</dbReference>
<keyword evidence="4 13" id="KW-0645">Protease</keyword>
<dbReference type="EC" id="3.4.24.-" evidence="11"/>
<dbReference type="InterPro" id="IPR001478">
    <property type="entry name" value="PDZ"/>
</dbReference>
<dbReference type="EMBL" id="MOXJ01000012">
    <property type="protein sequence ID" value="PDO10617.1"/>
    <property type="molecule type" value="Genomic_DNA"/>
</dbReference>
<proteinExistence type="inferred from homology"/>
<keyword evidence="8 11" id="KW-1133">Transmembrane helix</keyword>
<name>A0A2A6E1J6_9BACL</name>
<dbReference type="PANTHER" id="PTHR42837:SF2">
    <property type="entry name" value="MEMBRANE METALLOPROTEASE ARASP2, CHLOROPLASTIC-RELATED"/>
    <property type="match status" value="1"/>
</dbReference>
<feature type="transmembrane region" description="Helical" evidence="11">
    <location>
        <begin position="342"/>
        <end position="361"/>
    </location>
</feature>
<dbReference type="InterPro" id="IPR041489">
    <property type="entry name" value="PDZ_6"/>
</dbReference>
<evidence type="ECO:0000256" key="2">
    <source>
        <dbReference type="ARBA" id="ARBA00004141"/>
    </source>
</evidence>